<evidence type="ECO:0000256" key="2">
    <source>
        <dbReference type="ARBA" id="ARBA00022475"/>
    </source>
</evidence>
<organism evidence="7 8">
    <name type="scientific">Candidatus Woesebacteria bacterium GW2011_GWB1_39_12</name>
    <dbReference type="NCBI Taxonomy" id="1618574"/>
    <lineage>
        <taxon>Bacteria</taxon>
        <taxon>Candidatus Woeseibacteriota</taxon>
    </lineage>
</organism>
<feature type="transmembrane region" description="Helical" evidence="6">
    <location>
        <begin position="177"/>
        <end position="195"/>
    </location>
</feature>
<gene>
    <name evidence="7" type="ORF">UT24_C0049G0005</name>
</gene>
<feature type="transmembrane region" description="Helical" evidence="6">
    <location>
        <begin position="239"/>
        <end position="258"/>
    </location>
</feature>
<dbReference type="PANTHER" id="PTHR30250:SF28">
    <property type="entry name" value="POLYSACCHARIDE BIOSYNTHESIS PROTEIN"/>
    <property type="match status" value="1"/>
</dbReference>
<dbReference type="InterPro" id="IPR002797">
    <property type="entry name" value="Polysacc_synth"/>
</dbReference>
<feature type="transmembrane region" description="Helical" evidence="6">
    <location>
        <begin position="147"/>
        <end position="171"/>
    </location>
</feature>
<feature type="transmembrane region" description="Helical" evidence="6">
    <location>
        <begin position="118"/>
        <end position="135"/>
    </location>
</feature>
<evidence type="ECO:0000256" key="1">
    <source>
        <dbReference type="ARBA" id="ARBA00004651"/>
    </source>
</evidence>
<keyword evidence="4 6" id="KW-1133">Transmembrane helix</keyword>
<dbReference type="GO" id="GO:0005886">
    <property type="term" value="C:plasma membrane"/>
    <property type="evidence" value="ECO:0007669"/>
    <property type="project" value="UniProtKB-SubCell"/>
</dbReference>
<dbReference type="InterPro" id="IPR050833">
    <property type="entry name" value="Poly_Biosynth_Transport"/>
</dbReference>
<accession>A0A0G0LZE4</accession>
<feature type="transmembrane region" description="Helical" evidence="6">
    <location>
        <begin position="270"/>
        <end position="292"/>
    </location>
</feature>
<protein>
    <submittedName>
        <fullName evidence="7">Capsular polysaccharide biosynthesis protein</fullName>
    </submittedName>
</protein>
<comment type="caution">
    <text evidence="7">The sequence shown here is derived from an EMBL/GenBank/DDBJ whole genome shotgun (WGS) entry which is preliminary data.</text>
</comment>
<dbReference type="AlphaFoldDB" id="A0A0G0LZE4"/>
<keyword evidence="5 6" id="KW-0472">Membrane</keyword>
<feature type="transmembrane region" description="Helical" evidence="6">
    <location>
        <begin position="312"/>
        <end position="333"/>
    </location>
</feature>
<evidence type="ECO:0000256" key="5">
    <source>
        <dbReference type="ARBA" id="ARBA00023136"/>
    </source>
</evidence>
<proteinExistence type="predicted"/>
<reference evidence="7 8" key="1">
    <citation type="journal article" date="2015" name="Nature">
        <title>rRNA introns, odd ribosomes, and small enigmatic genomes across a large radiation of phyla.</title>
        <authorList>
            <person name="Brown C.T."/>
            <person name="Hug L.A."/>
            <person name="Thomas B.C."/>
            <person name="Sharon I."/>
            <person name="Castelle C.J."/>
            <person name="Singh A."/>
            <person name="Wilkins M.J."/>
            <person name="Williams K.H."/>
            <person name="Banfield J.F."/>
        </authorList>
    </citation>
    <scope>NUCLEOTIDE SEQUENCE [LARGE SCALE GENOMIC DNA]</scope>
</reference>
<sequence>MNKILKHPLFSGSIIMFGGGMAANVINYIYHLLMGRILGPIDYGSLASIYSLIYVVAIVPISTSFAIVKFISQAKDKKERGYIYWVLKKFVFWVAVVASLVLLVISPWVAQYLKIDEFASVVMIAPMTFLLLMILTNQAAMQGLLRFIGVVGPGFSSALGKLLFGLFFVALGFSVNGAVFGILLALIVTYFLSVWLRGNLFDEKAKAGSFSIQKFLHYAFPVLIQALAFTAFFTVDVLLAKHFLPAFEAGIYAFPIVIGKKSRGEAYRGIFFVSFLLTVLISILAVSLYWLFPSLAIGILYGKDYLTAAPSLVWMGLFIGVYTANYILVNFLLSIERTKIVYLPLAIAVIQVVGINIWHSGIMDIITVSLVSMLILFVGLSLYMIYTQIPKLYVKN</sequence>
<feature type="transmembrane region" description="Helical" evidence="6">
    <location>
        <begin position="215"/>
        <end position="233"/>
    </location>
</feature>
<feature type="transmembrane region" description="Helical" evidence="6">
    <location>
        <begin position="9"/>
        <end position="29"/>
    </location>
</feature>
<feature type="transmembrane region" description="Helical" evidence="6">
    <location>
        <begin position="90"/>
        <end position="112"/>
    </location>
</feature>
<dbReference type="STRING" id="1618574.UT24_C0049G0005"/>
<evidence type="ECO:0000256" key="4">
    <source>
        <dbReference type="ARBA" id="ARBA00022989"/>
    </source>
</evidence>
<keyword evidence="2" id="KW-1003">Cell membrane</keyword>
<name>A0A0G0LZE4_9BACT</name>
<evidence type="ECO:0000313" key="8">
    <source>
        <dbReference type="Proteomes" id="UP000033881"/>
    </source>
</evidence>
<evidence type="ECO:0000256" key="3">
    <source>
        <dbReference type="ARBA" id="ARBA00022692"/>
    </source>
</evidence>
<dbReference type="EMBL" id="LBWB01000049">
    <property type="protein sequence ID" value="KKQ97303.1"/>
    <property type="molecule type" value="Genomic_DNA"/>
</dbReference>
<comment type="subcellular location">
    <subcellularLocation>
        <location evidence="1">Cell membrane</location>
        <topology evidence="1">Multi-pass membrane protein</topology>
    </subcellularLocation>
</comment>
<evidence type="ECO:0000256" key="6">
    <source>
        <dbReference type="SAM" id="Phobius"/>
    </source>
</evidence>
<dbReference type="PANTHER" id="PTHR30250">
    <property type="entry name" value="PST FAMILY PREDICTED COLANIC ACID TRANSPORTER"/>
    <property type="match status" value="1"/>
</dbReference>
<evidence type="ECO:0000313" key="7">
    <source>
        <dbReference type="EMBL" id="KKQ97303.1"/>
    </source>
</evidence>
<keyword evidence="3 6" id="KW-0812">Transmembrane</keyword>
<feature type="transmembrane region" description="Helical" evidence="6">
    <location>
        <begin position="365"/>
        <end position="386"/>
    </location>
</feature>
<feature type="transmembrane region" description="Helical" evidence="6">
    <location>
        <begin position="49"/>
        <end position="70"/>
    </location>
</feature>
<dbReference type="Proteomes" id="UP000033881">
    <property type="component" value="Unassembled WGS sequence"/>
</dbReference>
<feature type="transmembrane region" description="Helical" evidence="6">
    <location>
        <begin position="340"/>
        <end position="359"/>
    </location>
</feature>
<dbReference type="Pfam" id="PF01943">
    <property type="entry name" value="Polysacc_synt"/>
    <property type="match status" value="1"/>
</dbReference>